<dbReference type="OrthoDB" id="214902at2"/>
<reference evidence="2 3" key="1">
    <citation type="journal article" date="2017" name="Infect. Genet. Evol.">
        <title>The new phylogeny of the genus Mycobacterium: The old and the news.</title>
        <authorList>
            <person name="Tortoli E."/>
            <person name="Fedrizzi T."/>
            <person name="Meehan C.J."/>
            <person name="Trovato A."/>
            <person name="Grottola A."/>
            <person name="Giacobazzi E."/>
            <person name="Serpini G.F."/>
            <person name="Tagliazucchi S."/>
            <person name="Fabio A."/>
            <person name="Bettua C."/>
            <person name="Bertorelli R."/>
            <person name="Frascaro F."/>
            <person name="De Sanctis V."/>
            <person name="Pecorari M."/>
            <person name="Jousson O."/>
            <person name="Segata N."/>
            <person name="Cirillo D.M."/>
        </authorList>
    </citation>
    <scope>NUCLEOTIDE SEQUENCE [LARGE SCALE GENOMIC DNA]</scope>
    <source>
        <strain evidence="2 3">CIP1034565</strain>
    </source>
</reference>
<dbReference type="GO" id="GO:0032259">
    <property type="term" value="P:methylation"/>
    <property type="evidence" value="ECO:0007669"/>
    <property type="project" value="UniProtKB-KW"/>
</dbReference>
<comment type="caution">
    <text evidence="2">The sequence shown here is derived from an EMBL/GenBank/DDBJ whole genome shotgun (WGS) entry which is preliminary data.</text>
</comment>
<dbReference type="SUPFAM" id="SSF159894">
    <property type="entry name" value="YgaC/TfoX-N like"/>
    <property type="match status" value="1"/>
</dbReference>
<keyword evidence="3" id="KW-1185">Reference proteome</keyword>
<proteinExistence type="predicted"/>
<dbReference type="Pfam" id="PF04993">
    <property type="entry name" value="TfoX_N"/>
    <property type="match status" value="1"/>
</dbReference>
<dbReference type="EMBL" id="PDCN02000001">
    <property type="protein sequence ID" value="PIB77661.1"/>
    <property type="molecule type" value="Genomic_DNA"/>
</dbReference>
<name>A0A2G5PH88_9MYCO</name>
<dbReference type="Gene3D" id="3.30.1460.30">
    <property type="entry name" value="YgaC/TfoX-N like chaperone"/>
    <property type="match status" value="1"/>
</dbReference>
<accession>A0A2G5PH88</accession>
<sequence>MRFDADLAARVRAVLDGRPSLSEKAMFGALAFLLDGRIAVVVNASGLWVRVGDAAAAAELLRTTPARPAEMGAKEMRGWVQVDAQHLRTALDLEEWIAIGTAVAGSMGP</sequence>
<keyword evidence="2" id="KW-0808">Transferase</keyword>
<dbReference type="AlphaFoldDB" id="A0A2G5PH88"/>
<dbReference type="GO" id="GO:0008168">
    <property type="term" value="F:methyltransferase activity"/>
    <property type="evidence" value="ECO:0007669"/>
    <property type="project" value="UniProtKB-KW"/>
</dbReference>
<organism evidence="2 3">
    <name type="scientific">Mycolicibacterium brumae</name>
    <dbReference type="NCBI Taxonomy" id="85968"/>
    <lineage>
        <taxon>Bacteria</taxon>
        <taxon>Bacillati</taxon>
        <taxon>Actinomycetota</taxon>
        <taxon>Actinomycetes</taxon>
        <taxon>Mycobacteriales</taxon>
        <taxon>Mycobacteriaceae</taxon>
        <taxon>Mycolicibacterium</taxon>
    </lineage>
</organism>
<keyword evidence="2" id="KW-0489">Methyltransferase</keyword>
<gene>
    <name evidence="2" type="ORF">CQY22_001580</name>
</gene>
<evidence type="ECO:0000259" key="1">
    <source>
        <dbReference type="Pfam" id="PF04993"/>
    </source>
</evidence>
<dbReference type="STRING" id="85968.GCA_900073015_01530"/>
<dbReference type="RefSeq" id="WP_090588202.1">
    <property type="nucleotide sequence ID" value="NZ_CP104302.1"/>
</dbReference>
<protein>
    <submittedName>
        <fullName evidence="2">RNA methyltransferase</fullName>
    </submittedName>
</protein>
<dbReference type="Proteomes" id="UP000230551">
    <property type="component" value="Unassembled WGS sequence"/>
</dbReference>
<evidence type="ECO:0000313" key="2">
    <source>
        <dbReference type="EMBL" id="PIB77661.1"/>
    </source>
</evidence>
<feature type="domain" description="TfoX N-terminal" evidence="1">
    <location>
        <begin position="16"/>
        <end position="99"/>
    </location>
</feature>
<dbReference type="InterPro" id="IPR007076">
    <property type="entry name" value="TfoX_N"/>
</dbReference>
<evidence type="ECO:0000313" key="3">
    <source>
        <dbReference type="Proteomes" id="UP000230551"/>
    </source>
</evidence>